<feature type="domain" description="Glycosyltransferase 2-like" evidence="1">
    <location>
        <begin position="7"/>
        <end position="132"/>
    </location>
</feature>
<dbReference type="GO" id="GO:0016740">
    <property type="term" value="F:transferase activity"/>
    <property type="evidence" value="ECO:0007669"/>
    <property type="project" value="UniProtKB-KW"/>
</dbReference>
<reference evidence="2 3" key="1">
    <citation type="submission" date="2018-10" db="EMBL/GenBank/DDBJ databases">
        <title>Sequencing the genomes of 1000 actinobacteria strains.</title>
        <authorList>
            <person name="Klenk H.-P."/>
        </authorList>
    </citation>
    <scope>NUCLEOTIDE SEQUENCE [LARGE SCALE GENOMIC DNA]</scope>
    <source>
        <strain evidence="2 3">DSM 43800</strain>
    </source>
</reference>
<dbReference type="InterPro" id="IPR029044">
    <property type="entry name" value="Nucleotide-diphossugar_trans"/>
</dbReference>
<dbReference type="EMBL" id="RBXO01000001">
    <property type="protein sequence ID" value="RKT54188.1"/>
    <property type="molecule type" value="Genomic_DNA"/>
</dbReference>
<proteinExistence type="predicted"/>
<keyword evidence="2" id="KW-0808">Transferase</keyword>
<dbReference type="Pfam" id="PF00535">
    <property type="entry name" value="Glycos_transf_2"/>
    <property type="match status" value="1"/>
</dbReference>
<keyword evidence="3" id="KW-1185">Reference proteome</keyword>
<dbReference type="InterPro" id="IPR001173">
    <property type="entry name" value="Glyco_trans_2-like"/>
</dbReference>
<dbReference type="AlphaFoldDB" id="A0A495W2Y4"/>
<evidence type="ECO:0000313" key="3">
    <source>
        <dbReference type="Proteomes" id="UP000282084"/>
    </source>
</evidence>
<dbReference type="PANTHER" id="PTHR43685:SF2">
    <property type="entry name" value="GLYCOSYLTRANSFERASE 2-LIKE DOMAIN-CONTAINING PROTEIN"/>
    <property type="match status" value="1"/>
</dbReference>
<dbReference type="InterPro" id="IPR050834">
    <property type="entry name" value="Glycosyltransf_2"/>
</dbReference>
<accession>A0A495W2Y4</accession>
<name>A0A495W2Y4_9PSEU</name>
<dbReference type="RefSeq" id="WP_121005573.1">
    <property type="nucleotide sequence ID" value="NZ_RBXO01000001.1"/>
</dbReference>
<dbReference type="SUPFAM" id="SSF53448">
    <property type="entry name" value="Nucleotide-diphospho-sugar transferases"/>
    <property type="match status" value="1"/>
</dbReference>
<dbReference type="CDD" id="cd00761">
    <property type="entry name" value="Glyco_tranf_GTA_type"/>
    <property type="match status" value="1"/>
</dbReference>
<protein>
    <submittedName>
        <fullName evidence="2">Glycosyl transferase family 2</fullName>
    </submittedName>
</protein>
<evidence type="ECO:0000313" key="2">
    <source>
        <dbReference type="EMBL" id="RKT54188.1"/>
    </source>
</evidence>
<dbReference type="Gene3D" id="3.90.550.10">
    <property type="entry name" value="Spore Coat Polysaccharide Biosynthesis Protein SpsA, Chain A"/>
    <property type="match status" value="1"/>
</dbReference>
<dbReference type="OrthoDB" id="3177103at2"/>
<organism evidence="2 3">
    <name type="scientific">Saccharothrix australiensis</name>
    <dbReference type="NCBI Taxonomy" id="2072"/>
    <lineage>
        <taxon>Bacteria</taxon>
        <taxon>Bacillati</taxon>
        <taxon>Actinomycetota</taxon>
        <taxon>Actinomycetes</taxon>
        <taxon>Pseudonocardiales</taxon>
        <taxon>Pseudonocardiaceae</taxon>
        <taxon>Saccharothrix</taxon>
    </lineage>
</organism>
<comment type="caution">
    <text evidence="2">The sequence shown here is derived from an EMBL/GenBank/DDBJ whole genome shotgun (WGS) entry which is preliminary data.</text>
</comment>
<sequence>MRHRMTSVVITTRDRRELLAESLASVLAQDWPELEVVVVDDAGSDDTPEWLGARADDRVRVVRLPERGGFGVARNAGLALARGEFVLFLDDDDLLLPQALRRLATALAGQPAAVAATEVELAFDGAERWLNCVRPRRRLLRAVWPDVLAGLWITGAGRTLFRVGALRRVGGWDEGVRLGEDDELWLRLVPHGRVLVLPDDVLLYRDHTDRRPSSAALAAERDFRRRFAAGAGGRAHRLLRAWEHVTAAGQALAGERAGRAALRYAAVLCCAPELLLSPLSRPALLPALGTALTAWSRPRAARATARGSGPTGGQADAW</sequence>
<dbReference type="Proteomes" id="UP000282084">
    <property type="component" value="Unassembled WGS sequence"/>
</dbReference>
<dbReference type="PANTHER" id="PTHR43685">
    <property type="entry name" value="GLYCOSYLTRANSFERASE"/>
    <property type="match status" value="1"/>
</dbReference>
<gene>
    <name evidence="2" type="ORF">C8E97_2802</name>
</gene>
<evidence type="ECO:0000259" key="1">
    <source>
        <dbReference type="Pfam" id="PF00535"/>
    </source>
</evidence>